<dbReference type="AlphaFoldDB" id="X1HBU3"/>
<name>X1HBU3_9ZZZZ</name>
<protein>
    <recommendedName>
        <fullName evidence="1">Asparagine synthetase domain-containing protein</fullName>
    </recommendedName>
</protein>
<evidence type="ECO:0000259" key="1">
    <source>
        <dbReference type="Pfam" id="PF00733"/>
    </source>
</evidence>
<proteinExistence type="predicted"/>
<dbReference type="Gene3D" id="3.40.50.620">
    <property type="entry name" value="HUPs"/>
    <property type="match status" value="1"/>
</dbReference>
<accession>X1HBU3</accession>
<dbReference type="EMBL" id="BARU01016682">
    <property type="protein sequence ID" value="GAH51324.1"/>
    <property type="molecule type" value="Genomic_DNA"/>
</dbReference>
<reference evidence="2" key="1">
    <citation type="journal article" date="2014" name="Front. Microbiol.">
        <title>High frequency of phylogenetically diverse reductive dehalogenase-homologous genes in deep subseafloor sedimentary metagenomes.</title>
        <authorList>
            <person name="Kawai M."/>
            <person name="Futagami T."/>
            <person name="Toyoda A."/>
            <person name="Takaki Y."/>
            <person name="Nishi S."/>
            <person name="Hori S."/>
            <person name="Arai W."/>
            <person name="Tsubouchi T."/>
            <person name="Morono Y."/>
            <person name="Uchiyama I."/>
            <person name="Ito T."/>
            <person name="Fujiyama A."/>
            <person name="Inagaki F."/>
            <person name="Takami H."/>
        </authorList>
    </citation>
    <scope>NUCLEOTIDE SEQUENCE</scope>
    <source>
        <strain evidence="2">Expedition CK06-06</strain>
    </source>
</reference>
<dbReference type="GO" id="GO:0006529">
    <property type="term" value="P:asparagine biosynthetic process"/>
    <property type="evidence" value="ECO:0007669"/>
    <property type="project" value="InterPro"/>
</dbReference>
<dbReference type="PANTHER" id="PTHR43284:SF1">
    <property type="entry name" value="ASPARAGINE SYNTHETASE"/>
    <property type="match status" value="1"/>
</dbReference>
<evidence type="ECO:0000313" key="2">
    <source>
        <dbReference type="EMBL" id="GAH51324.1"/>
    </source>
</evidence>
<comment type="caution">
    <text evidence="2">The sequence shown here is derived from an EMBL/GenBank/DDBJ whole genome shotgun (WGS) entry which is preliminary data.</text>
</comment>
<dbReference type="GO" id="GO:0004066">
    <property type="term" value="F:asparagine synthase (glutamine-hydrolyzing) activity"/>
    <property type="evidence" value="ECO:0007669"/>
    <property type="project" value="InterPro"/>
</dbReference>
<gene>
    <name evidence="2" type="ORF">S03H2_27717</name>
</gene>
<dbReference type="CDD" id="cd01991">
    <property type="entry name" value="Asn_synthase_B_C"/>
    <property type="match status" value="1"/>
</dbReference>
<dbReference type="Pfam" id="PF00733">
    <property type="entry name" value="Asn_synthase"/>
    <property type="match status" value="1"/>
</dbReference>
<dbReference type="InterPro" id="IPR051786">
    <property type="entry name" value="ASN_synthetase/amidase"/>
</dbReference>
<feature type="domain" description="Asparagine synthetase" evidence="1">
    <location>
        <begin position="25"/>
        <end position="305"/>
    </location>
</feature>
<sequence length="305" mass="34883">KRYEQYWDMNFRVDLDHTEHYFIEKLKDLIYSAISLRVKDLDTIGVLLSGGLDSSAVTCIASSLKGSSLKAFSGGFHEGQEYDETDYAELVAHDVGAEHFKIFPTSEDFINHIEEIIYYLDEPVAGPGSFPQYMIANAARDRVDTVLGGEGGDEIFGGYMRYLVAYLEQCIKGAINESLDQEEYIVTLQTIIPNLSQLDGYQPMLRDFWKSGLFDPMEERYFKLIERFPDDNRLFTRDFASSIDHKRIYAEYKSIFENSKTASYINKMSYFDIKASLSALLHVDDRVNAAASLEMRGPLLDHRII</sequence>
<dbReference type="InterPro" id="IPR014729">
    <property type="entry name" value="Rossmann-like_a/b/a_fold"/>
</dbReference>
<organism evidence="2">
    <name type="scientific">marine sediment metagenome</name>
    <dbReference type="NCBI Taxonomy" id="412755"/>
    <lineage>
        <taxon>unclassified sequences</taxon>
        <taxon>metagenomes</taxon>
        <taxon>ecological metagenomes</taxon>
    </lineage>
</organism>
<feature type="non-terminal residue" evidence="2">
    <location>
        <position position="1"/>
    </location>
</feature>
<dbReference type="PANTHER" id="PTHR43284">
    <property type="entry name" value="ASPARAGINE SYNTHETASE (GLUTAMINE-HYDROLYZING)"/>
    <property type="match status" value="1"/>
</dbReference>
<dbReference type="SUPFAM" id="SSF52402">
    <property type="entry name" value="Adenine nucleotide alpha hydrolases-like"/>
    <property type="match status" value="1"/>
</dbReference>
<dbReference type="InterPro" id="IPR001962">
    <property type="entry name" value="Asn_synthase"/>
</dbReference>
<feature type="non-terminal residue" evidence="2">
    <location>
        <position position="305"/>
    </location>
</feature>